<protein>
    <submittedName>
        <fullName evidence="3">Uncharacterized protein</fullName>
    </submittedName>
</protein>
<keyword evidence="4" id="KW-1185">Reference proteome</keyword>
<feature type="compositionally biased region" description="Gly residues" evidence="2">
    <location>
        <begin position="88"/>
        <end position="98"/>
    </location>
</feature>
<name>A0A835TCD2_9CHLO</name>
<reference evidence="3" key="1">
    <citation type="journal article" date="2020" name="bioRxiv">
        <title>Comparative genomics of Chlamydomonas.</title>
        <authorList>
            <person name="Craig R.J."/>
            <person name="Hasan A.R."/>
            <person name="Ness R.W."/>
            <person name="Keightley P.D."/>
        </authorList>
    </citation>
    <scope>NUCLEOTIDE SEQUENCE</scope>
    <source>
        <strain evidence="3">CCAP 11/173</strain>
    </source>
</reference>
<dbReference type="Proteomes" id="UP000613740">
    <property type="component" value="Unassembled WGS sequence"/>
</dbReference>
<dbReference type="EMBL" id="JAEHOD010000037">
    <property type="protein sequence ID" value="KAG2440643.1"/>
    <property type="molecule type" value="Genomic_DNA"/>
</dbReference>
<evidence type="ECO:0000256" key="2">
    <source>
        <dbReference type="SAM" id="MobiDB-lite"/>
    </source>
</evidence>
<feature type="compositionally biased region" description="Gly residues" evidence="2">
    <location>
        <begin position="223"/>
        <end position="242"/>
    </location>
</feature>
<keyword evidence="1" id="KW-0175">Coiled coil</keyword>
<feature type="compositionally biased region" description="Low complexity" evidence="2">
    <location>
        <begin position="445"/>
        <end position="461"/>
    </location>
</feature>
<comment type="caution">
    <text evidence="3">The sequence shown here is derived from an EMBL/GenBank/DDBJ whole genome shotgun (WGS) entry which is preliminary data.</text>
</comment>
<feature type="region of interest" description="Disordered" evidence="2">
    <location>
        <begin position="594"/>
        <end position="658"/>
    </location>
</feature>
<feature type="compositionally biased region" description="Low complexity" evidence="2">
    <location>
        <begin position="116"/>
        <end position="129"/>
    </location>
</feature>
<feature type="region of interest" description="Disordered" evidence="2">
    <location>
        <begin position="219"/>
        <end position="242"/>
    </location>
</feature>
<accession>A0A835TCD2</accession>
<gene>
    <name evidence="3" type="ORF">HYH02_010222</name>
</gene>
<proteinExistence type="predicted"/>
<feature type="region of interest" description="Disordered" evidence="2">
    <location>
        <begin position="445"/>
        <end position="477"/>
    </location>
</feature>
<feature type="compositionally biased region" description="Gly residues" evidence="2">
    <location>
        <begin position="162"/>
        <end position="175"/>
    </location>
</feature>
<feature type="compositionally biased region" description="Gly residues" evidence="2">
    <location>
        <begin position="509"/>
        <end position="522"/>
    </location>
</feature>
<dbReference type="AlphaFoldDB" id="A0A835TCD2"/>
<evidence type="ECO:0000313" key="3">
    <source>
        <dbReference type="EMBL" id="KAG2440643.1"/>
    </source>
</evidence>
<evidence type="ECO:0000256" key="1">
    <source>
        <dbReference type="SAM" id="Coils"/>
    </source>
</evidence>
<feature type="region of interest" description="Disordered" evidence="2">
    <location>
        <begin position="53"/>
        <end position="176"/>
    </location>
</feature>
<feature type="coiled-coil region" evidence="1">
    <location>
        <begin position="289"/>
        <end position="373"/>
    </location>
</feature>
<sequence length="658" mass="66057">MSAAADSPPGALPQPAPGRVLLRTTSNRTSLGSGGGVFSPMVSPKCLQRSAALSSATSFARVSANGTSSGISPGNSGQPPSGALAQLGSGGTGGGGTGDLPRLPRTSESGAERSSRNSPSGPSSGLRRSTTMTGVPRDAAAVPSLGVSLPVKEGIGSPSLGSSGGGPSPGLGGGENVLMVKRDRNALLQEKTLLLGNKRRLEAAIRTLLEQQAAEDGTTWGAGLAGDGASGGGGGPGSPMPAIGGGTRPQLARVAGGVKSMLSKVLEESAALDKQIAVNGSAGAVMLANADMDARVRDLTARIAELQMDHEVALSRLEGELKYRNTQSAAATSSLQKQLGEAEDELSRVRRQLAVAEGRVREYYDQNTELRRQVFELHTTLGDRNQALADAKTAMGTDKATLQTVNDMLKTQLREAAADQNAKSARIAELERQLVHRETLLAEARSFGGHSNGRRSSSSSGTLPAPAVPHVGGGKSSSIPGGLCLGPSALVSLPIGMSPMSPTYYRSGTGTGTGAPGEGGSSGAYDGLGAPVRLAPLPPPEPKDVWGNVSPVLAAVGARSHTPAGSGPNSANAIAPSSSQAAAPRLVLVNSFTKGSGSGSAAPTVATGSKFGNGRGPAAGSRGALAPHATEGAKSHGLSSGYSEDFSDSEPGDARNYD</sequence>
<organism evidence="3 4">
    <name type="scientific">Chlamydomonas schloesseri</name>
    <dbReference type="NCBI Taxonomy" id="2026947"/>
    <lineage>
        <taxon>Eukaryota</taxon>
        <taxon>Viridiplantae</taxon>
        <taxon>Chlorophyta</taxon>
        <taxon>core chlorophytes</taxon>
        <taxon>Chlorophyceae</taxon>
        <taxon>CS clade</taxon>
        <taxon>Chlamydomonadales</taxon>
        <taxon>Chlamydomonadaceae</taxon>
        <taxon>Chlamydomonas</taxon>
    </lineage>
</organism>
<dbReference type="OrthoDB" id="10526549at2759"/>
<evidence type="ECO:0000313" key="4">
    <source>
        <dbReference type="Proteomes" id="UP000613740"/>
    </source>
</evidence>
<feature type="region of interest" description="Disordered" evidence="2">
    <location>
        <begin position="506"/>
        <end position="527"/>
    </location>
</feature>
<feature type="compositionally biased region" description="Polar residues" evidence="2">
    <location>
        <begin position="53"/>
        <end position="79"/>
    </location>
</feature>